<evidence type="ECO:0000256" key="1">
    <source>
        <dbReference type="ARBA" id="ARBA00004479"/>
    </source>
</evidence>
<dbReference type="Pfam" id="PF07714">
    <property type="entry name" value="PK_Tyr_Ser-Thr"/>
    <property type="match status" value="1"/>
</dbReference>
<keyword evidence="18" id="KW-1185">Reference proteome</keyword>
<keyword evidence="7" id="KW-0732">Signal</keyword>
<dbReference type="PANTHER" id="PTHR23255:SF72">
    <property type="entry name" value="RECEPTOR PROTEIN SERINE_THREONINE KINASE"/>
    <property type="match status" value="1"/>
</dbReference>
<proteinExistence type="inferred from homology"/>
<dbReference type="STRING" id="2018661.A0A2A2L278"/>
<dbReference type="GO" id="GO:0005886">
    <property type="term" value="C:plasma membrane"/>
    <property type="evidence" value="ECO:0007669"/>
    <property type="project" value="TreeGrafter"/>
</dbReference>
<keyword evidence="5" id="KW-0808">Transferase</keyword>
<dbReference type="PANTHER" id="PTHR23255">
    <property type="entry name" value="TRANSFORMING GROWTH FACTOR-BETA RECEPTOR TYPE I AND II"/>
    <property type="match status" value="1"/>
</dbReference>
<organism evidence="17 18">
    <name type="scientific">Diploscapter pachys</name>
    <dbReference type="NCBI Taxonomy" id="2018661"/>
    <lineage>
        <taxon>Eukaryota</taxon>
        <taxon>Metazoa</taxon>
        <taxon>Ecdysozoa</taxon>
        <taxon>Nematoda</taxon>
        <taxon>Chromadorea</taxon>
        <taxon>Rhabditida</taxon>
        <taxon>Rhabditina</taxon>
        <taxon>Rhabditomorpha</taxon>
        <taxon>Rhabditoidea</taxon>
        <taxon>Rhabditidae</taxon>
        <taxon>Diploscapter</taxon>
    </lineage>
</organism>
<evidence type="ECO:0000259" key="16">
    <source>
        <dbReference type="PROSITE" id="PS50011"/>
    </source>
</evidence>
<feature type="domain" description="Protein kinase" evidence="16">
    <location>
        <begin position="295"/>
        <end position="597"/>
    </location>
</feature>
<dbReference type="Gene3D" id="1.10.510.10">
    <property type="entry name" value="Transferase(Phosphotransferase) domain 1"/>
    <property type="match status" value="1"/>
</dbReference>
<keyword evidence="8 14" id="KW-0547">Nucleotide-binding</keyword>
<comment type="subcellular location">
    <subcellularLocation>
        <location evidence="1">Membrane</location>
        <topology evidence="1">Single-pass type I membrane protein</topology>
    </subcellularLocation>
</comment>
<sequence length="606" mass="68643">MRSKPSDPLISSLVITPTFIWGISSIAHSTIMIAIPIILFVFFLTNANSILIEKDRQNEIFSIDIDQFDPITTKNTTSKSALQAYGNAIIEKIRRGYFVLFGERIGKQAVLCNCTEKCDKRLVKLLGTAFENITVSQTGYCWMQRTYHPEFETFEPILKFGVDQLLQDENRDKFEELPDVHRERGLKLASRIAFGGRTDLTAEWYERELDILRNLRNKYGELNIDRWEYTDGNSCAASFNSSTNLERVEFDTMLEGISRRAKKSKTFKYLMALREAHGDRLDISFYQSLAGNLNFDMTHVLRNSDGGSIVTIKPEDLSSYSGSSISQAAEVADEIINLLSDDTKMLCDEARKAEGNGVQKGHKTDIIGCGRYGTVFKAFYKGEIYAVKALTSEQLNAYFCEVGIYALALRHPSILSYLRSDIKRKKPFIAHRDLKASNVMVKSDLTCCIGDFGLAAYYQSWNDAFISLMSNKKGTLQYLAPELLTNSVPEDNIKPLLQADIYAFGLLIWELLARTKSTEFPEPRPKTEAIAFIEEAGGKIDIEAITDIVVTKNIRPKIESAWLKDSFAATLVRLMKLCWDECPIYRPNALILKYDIMSIEKGYQVE</sequence>
<evidence type="ECO:0000256" key="3">
    <source>
        <dbReference type="ARBA" id="ARBA00012401"/>
    </source>
</evidence>
<dbReference type="SMART" id="SM00220">
    <property type="entry name" value="S_TKc"/>
    <property type="match status" value="1"/>
</dbReference>
<evidence type="ECO:0000256" key="15">
    <source>
        <dbReference type="SAM" id="Phobius"/>
    </source>
</evidence>
<keyword evidence="13" id="KW-0675">Receptor</keyword>
<dbReference type="PROSITE" id="PS00107">
    <property type="entry name" value="PROTEIN_KINASE_ATP"/>
    <property type="match status" value="1"/>
</dbReference>
<evidence type="ECO:0000256" key="5">
    <source>
        <dbReference type="ARBA" id="ARBA00022679"/>
    </source>
</evidence>
<dbReference type="EMBL" id="LIAE01007306">
    <property type="protein sequence ID" value="PAV80179.1"/>
    <property type="molecule type" value="Genomic_DNA"/>
</dbReference>
<dbReference type="GO" id="GO:0004675">
    <property type="term" value="F:transmembrane receptor protein serine/threonine kinase activity"/>
    <property type="evidence" value="ECO:0007669"/>
    <property type="project" value="UniProtKB-EC"/>
</dbReference>
<dbReference type="InterPro" id="IPR017441">
    <property type="entry name" value="Protein_kinase_ATP_BS"/>
</dbReference>
<evidence type="ECO:0000256" key="12">
    <source>
        <dbReference type="ARBA" id="ARBA00023136"/>
    </source>
</evidence>
<dbReference type="PROSITE" id="PS00108">
    <property type="entry name" value="PROTEIN_KINASE_ST"/>
    <property type="match status" value="1"/>
</dbReference>
<dbReference type="InterPro" id="IPR000333">
    <property type="entry name" value="TGFB_receptor"/>
</dbReference>
<dbReference type="PROSITE" id="PS50011">
    <property type="entry name" value="PROTEIN_KINASE_DOM"/>
    <property type="match status" value="1"/>
</dbReference>
<evidence type="ECO:0000256" key="6">
    <source>
        <dbReference type="ARBA" id="ARBA00022692"/>
    </source>
</evidence>
<dbReference type="AlphaFoldDB" id="A0A2A2L278"/>
<comment type="similarity">
    <text evidence="2">Belongs to the protein kinase superfamily. TKL Ser/Thr protein kinase family. TGFB receptor subfamily.</text>
</comment>
<dbReference type="GO" id="GO:0006950">
    <property type="term" value="P:response to stress"/>
    <property type="evidence" value="ECO:0007669"/>
    <property type="project" value="UniProtKB-ARBA"/>
</dbReference>
<dbReference type="InterPro" id="IPR011009">
    <property type="entry name" value="Kinase-like_dom_sf"/>
</dbReference>
<dbReference type="InterPro" id="IPR008271">
    <property type="entry name" value="Ser/Thr_kinase_AS"/>
</dbReference>
<dbReference type="SUPFAM" id="SSF56112">
    <property type="entry name" value="Protein kinase-like (PK-like)"/>
    <property type="match status" value="1"/>
</dbReference>
<keyword evidence="10 14" id="KW-0067">ATP-binding</keyword>
<dbReference type="Gene3D" id="3.30.200.20">
    <property type="entry name" value="Phosphorylase Kinase, domain 1"/>
    <property type="match status" value="1"/>
</dbReference>
<feature type="binding site" evidence="14">
    <location>
        <position position="388"/>
    </location>
    <ligand>
        <name>ATP</name>
        <dbReference type="ChEBI" id="CHEBI:30616"/>
    </ligand>
</feature>
<name>A0A2A2L278_9BILA</name>
<reference evidence="17 18" key="1">
    <citation type="journal article" date="2017" name="Curr. Biol.">
        <title>Genome architecture and evolution of a unichromosomal asexual nematode.</title>
        <authorList>
            <person name="Fradin H."/>
            <person name="Zegar C."/>
            <person name="Gutwein M."/>
            <person name="Lucas J."/>
            <person name="Kovtun M."/>
            <person name="Corcoran D."/>
            <person name="Baugh L.R."/>
            <person name="Kiontke K."/>
            <person name="Gunsalus K."/>
            <person name="Fitch D.H."/>
            <person name="Piano F."/>
        </authorList>
    </citation>
    <scope>NUCLEOTIDE SEQUENCE [LARGE SCALE GENOMIC DNA]</scope>
    <source>
        <strain evidence="17">PF1309</strain>
    </source>
</reference>
<evidence type="ECO:0000256" key="4">
    <source>
        <dbReference type="ARBA" id="ARBA00022527"/>
    </source>
</evidence>
<keyword evidence="9" id="KW-0418">Kinase</keyword>
<evidence type="ECO:0000313" key="18">
    <source>
        <dbReference type="Proteomes" id="UP000218231"/>
    </source>
</evidence>
<evidence type="ECO:0000256" key="10">
    <source>
        <dbReference type="ARBA" id="ARBA00022840"/>
    </source>
</evidence>
<dbReference type="Proteomes" id="UP000218231">
    <property type="component" value="Unassembled WGS sequence"/>
</dbReference>
<feature type="transmembrane region" description="Helical" evidence="15">
    <location>
        <begin position="20"/>
        <end position="44"/>
    </location>
</feature>
<evidence type="ECO:0000256" key="9">
    <source>
        <dbReference type="ARBA" id="ARBA00022777"/>
    </source>
</evidence>
<evidence type="ECO:0000256" key="7">
    <source>
        <dbReference type="ARBA" id="ARBA00022729"/>
    </source>
</evidence>
<evidence type="ECO:0000256" key="14">
    <source>
        <dbReference type="PROSITE-ProRule" id="PRU10141"/>
    </source>
</evidence>
<gene>
    <name evidence="17" type="ORF">WR25_08695</name>
</gene>
<accession>A0A2A2L278</accession>
<dbReference type="EMBL" id="LIAE01007306">
    <property type="protein sequence ID" value="PAV80177.1"/>
    <property type="molecule type" value="Genomic_DNA"/>
</dbReference>
<keyword evidence="6 15" id="KW-0812">Transmembrane</keyword>
<dbReference type="InterPro" id="IPR001245">
    <property type="entry name" value="Ser-Thr/Tyr_kinase_cat_dom"/>
</dbReference>
<evidence type="ECO:0000256" key="13">
    <source>
        <dbReference type="ARBA" id="ARBA00023170"/>
    </source>
</evidence>
<dbReference type="EC" id="2.7.11.30" evidence="3"/>
<evidence type="ECO:0000256" key="11">
    <source>
        <dbReference type="ARBA" id="ARBA00022989"/>
    </source>
</evidence>
<dbReference type="GO" id="GO:0005524">
    <property type="term" value="F:ATP binding"/>
    <property type="evidence" value="ECO:0007669"/>
    <property type="project" value="UniProtKB-UniRule"/>
</dbReference>
<evidence type="ECO:0000256" key="8">
    <source>
        <dbReference type="ARBA" id="ARBA00022741"/>
    </source>
</evidence>
<dbReference type="OrthoDB" id="69842at2759"/>
<keyword evidence="11 15" id="KW-1133">Transmembrane helix</keyword>
<dbReference type="InterPro" id="IPR000719">
    <property type="entry name" value="Prot_kinase_dom"/>
</dbReference>
<evidence type="ECO:0000313" key="17">
    <source>
        <dbReference type="EMBL" id="PAV80177.1"/>
    </source>
</evidence>
<protein>
    <recommendedName>
        <fullName evidence="3">receptor protein serine/threonine kinase</fullName>
        <ecNumber evidence="3">2.7.11.30</ecNumber>
    </recommendedName>
</protein>
<keyword evidence="12 15" id="KW-0472">Membrane</keyword>
<evidence type="ECO:0000256" key="2">
    <source>
        <dbReference type="ARBA" id="ARBA00009605"/>
    </source>
</evidence>
<comment type="caution">
    <text evidence="17">The sequence shown here is derived from an EMBL/GenBank/DDBJ whole genome shotgun (WGS) entry which is preliminary data.</text>
</comment>
<keyword evidence="4" id="KW-0723">Serine/threonine-protein kinase</keyword>